<comment type="caution">
    <text evidence="2">The sequence shown here is derived from an EMBL/GenBank/DDBJ whole genome shotgun (WGS) entry which is preliminary data.</text>
</comment>
<protein>
    <submittedName>
        <fullName evidence="2">Uncharacterized protein</fullName>
    </submittedName>
</protein>
<dbReference type="EMBL" id="JABEXW010000024">
    <property type="protein sequence ID" value="KAF4973250.1"/>
    <property type="molecule type" value="Genomic_DNA"/>
</dbReference>
<evidence type="ECO:0000313" key="2">
    <source>
        <dbReference type="EMBL" id="KAF4973250.1"/>
    </source>
</evidence>
<keyword evidence="3" id="KW-1185">Reference proteome</keyword>
<dbReference type="Proteomes" id="UP000622797">
    <property type="component" value="Unassembled WGS sequence"/>
</dbReference>
<evidence type="ECO:0000313" key="3">
    <source>
        <dbReference type="Proteomes" id="UP000622797"/>
    </source>
</evidence>
<evidence type="ECO:0000256" key="1">
    <source>
        <dbReference type="SAM" id="MobiDB-lite"/>
    </source>
</evidence>
<gene>
    <name evidence="2" type="ORF">FSARC_405</name>
</gene>
<organism evidence="2 3">
    <name type="scientific">Fusarium sarcochroum</name>
    <dbReference type="NCBI Taxonomy" id="1208366"/>
    <lineage>
        <taxon>Eukaryota</taxon>
        <taxon>Fungi</taxon>
        <taxon>Dikarya</taxon>
        <taxon>Ascomycota</taxon>
        <taxon>Pezizomycotina</taxon>
        <taxon>Sordariomycetes</taxon>
        <taxon>Hypocreomycetidae</taxon>
        <taxon>Hypocreales</taxon>
        <taxon>Nectriaceae</taxon>
        <taxon>Fusarium</taxon>
        <taxon>Fusarium lateritium species complex</taxon>
    </lineage>
</organism>
<feature type="compositionally biased region" description="Low complexity" evidence="1">
    <location>
        <begin position="12"/>
        <end position="24"/>
    </location>
</feature>
<dbReference type="AlphaFoldDB" id="A0A8H4XG70"/>
<dbReference type="OrthoDB" id="3563866at2759"/>
<accession>A0A8H4XG70</accession>
<reference evidence="2" key="1">
    <citation type="journal article" date="2020" name="BMC Genomics">
        <title>Correction to: Identification and distribution of gene clusters required for synthesis of sphingolipid metabolism inhibitors in diverse species of the filamentous fungus Fusarium.</title>
        <authorList>
            <person name="Kim H.S."/>
            <person name="Lohmar J.M."/>
            <person name="Busman M."/>
            <person name="Brown D.W."/>
            <person name="Naumann T.A."/>
            <person name="Divon H.H."/>
            <person name="Lysoe E."/>
            <person name="Uhlig S."/>
            <person name="Proctor R.H."/>
        </authorList>
    </citation>
    <scope>NUCLEOTIDE SEQUENCE</scope>
    <source>
        <strain evidence="2">NRRL 20472</strain>
    </source>
</reference>
<sequence>MSYNIAAPTTVAASSNNASSYFSNDVHKTQSNETTPVSTPGLEHNIHKAVPVLNREFPKPIDTIDVQALLDRQPGRWSVRGQMEANERRSKLAHNEDELKAQRLRDLEKEKEELRAFYGHYHNGSG</sequence>
<name>A0A8H4XG70_9HYPO</name>
<reference evidence="2" key="2">
    <citation type="submission" date="2020-05" db="EMBL/GenBank/DDBJ databases">
        <authorList>
            <person name="Kim H.-S."/>
            <person name="Proctor R.H."/>
            <person name="Brown D.W."/>
        </authorList>
    </citation>
    <scope>NUCLEOTIDE SEQUENCE</scope>
    <source>
        <strain evidence="2">NRRL 20472</strain>
    </source>
</reference>
<proteinExistence type="predicted"/>
<feature type="region of interest" description="Disordered" evidence="1">
    <location>
        <begin position="1"/>
        <end position="42"/>
    </location>
</feature>